<proteinExistence type="predicted"/>
<dbReference type="AlphaFoldDB" id="A0AAE1AJ33"/>
<accession>A0AAE1AJ33</accession>
<reference evidence="1" key="1">
    <citation type="journal article" date="2023" name="G3 (Bethesda)">
        <title>A reference genome for the long-term kleptoplast-retaining sea slug Elysia crispata morphotype clarki.</title>
        <authorList>
            <person name="Eastman K.E."/>
            <person name="Pendleton A.L."/>
            <person name="Shaikh M.A."/>
            <person name="Suttiyut T."/>
            <person name="Ogas R."/>
            <person name="Tomko P."/>
            <person name="Gavelis G."/>
            <person name="Widhalm J.R."/>
            <person name="Wisecaver J.H."/>
        </authorList>
    </citation>
    <scope>NUCLEOTIDE SEQUENCE</scope>
    <source>
        <strain evidence="1">ECLA1</strain>
    </source>
</reference>
<name>A0AAE1AJ33_9GAST</name>
<dbReference type="EMBL" id="JAWDGP010001763">
    <property type="protein sequence ID" value="KAK3788425.1"/>
    <property type="molecule type" value="Genomic_DNA"/>
</dbReference>
<evidence type="ECO:0000313" key="2">
    <source>
        <dbReference type="Proteomes" id="UP001283361"/>
    </source>
</evidence>
<keyword evidence="2" id="KW-1185">Reference proteome</keyword>
<dbReference type="Proteomes" id="UP001283361">
    <property type="component" value="Unassembled WGS sequence"/>
</dbReference>
<gene>
    <name evidence="1" type="ORF">RRG08_012599</name>
</gene>
<organism evidence="1 2">
    <name type="scientific">Elysia crispata</name>
    <name type="common">lettuce slug</name>
    <dbReference type="NCBI Taxonomy" id="231223"/>
    <lineage>
        <taxon>Eukaryota</taxon>
        <taxon>Metazoa</taxon>
        <taxon>Spiralia</taxon>
        <taxon>Lophotrochozoa</taxon>
        <taxon>Mollusca</taxon>
        <taxon>Gastropoda</taxon>
        <taxon>Heterobranchia</taxon>
        <taxon>Euthyneura</taxon>
        <taxon>Panpulmonata</taxon>
        <taxon>Sacoglossa</taxon>
        <taxon>Placobranchoidea</taxon>
        <taxon>Plakobranchidae</taxon>
        <taxon>Elysia</taxon>
    </lineage>
</organism>
<comment type="caution">
    <text evidence="1">The sequence shown here is derived from an EMBL/GenBank/DDBJ whole genome shotgun (WGS) entry which is preliminary data.</text>
</comment>
<sequence>MSSRLQKYAGVTRKIAAHQNTSITRRDNKVKMERDGKDGRTRLTNQSKLVPITWGAQESALPSVACGLLVSVTFALRSAGEFYPAYTLSLGSIRSVWSFPSSRSVDHKK</sequence>
<evidence type="ECO:0000313" key="1">
    <source>
        <dbReference type="EMBL" id="KAK3788425.1"/>
    </source>
</evidence>
<protein>
    <submittedName>
        <fullName evidence="1">Uncharacterized protein</fullName>
    </submittedName>
</protein>